<keyword evidence="3" id="KW-0813">Transport</keyword>
<dbReference type="InterPro" id="IPR051906">
    <property type="entry name" value="TolC-like"/>
</dbReference>
<dbReference type="Gene3D" id="1.20.1600.10">
    <property type="entry name" value="Outer membrane efflux proteins (OEP)"/>
    <property type="match status" value="1"/>
</dbReference>
<evidence type="ECO:0008006" key="11">
    <source>
        <dbReference type="Google" id="ProtNLM"/>
    </source>
</evidence>
<keyword evidence="8" id="KW-1133">Transmembrane helix</keyword>
<evidence type="ECO:0000256" key="5">
    <source>
        <dbReference type="ARBA" id="ARBA00022692"/>
    </source>
</evidence>
<evidence type="ECO:0000256" key="6">
    <source>
        <dbReference type="ARBA" id="ARBA00023136"/>
    </source>
</evidence>
<keyword evidence="10" id="KW-1185">Reference proteome</keyword>
<dbReference type="InterPro" id="IPR003423">
    <property type="entry name" value="OMP_efflux"/>
</dbReference>
<evidence type="ECO:0000256" key="2">
    <source>
        <dbReference type="ARBA" id="ARBA00007613"/>
    </source>
</evidence>
<keyword evidence="5 8" id="KW-0812">Transmembrane</keyword>
<evidence type="ECO:0000313" key="10">
    <source>
        <dbReference type="Proteomes" id="UP000838672"/>
    </source>
</evidence>
<name>A0ABM8ZXU5_9VIBR</name>
<comment type="subcellular location">
    <subcellularLocation>
        <location evidence="1">Cell outer membrane</location>
    </subcellularLocation>
</comment>
<accession>A0ABM8ZXU5</accession>
<dbReference type="SUPFAM" id="SSF56954">
    <property type="entry name" value="Outer membrane efflux proteins (OEP)"/>
    <property type="match status" value="1"/>
</dbReference>
<dbReference type="Proteomes" id="UP000838672">
    <property type="component" value="Unassembled WGS sequence"/>
</dbReference>
<organism evidence="9 10">
    <name type="scientific">Vibrio stylophorae</name>
    <dbReference type="NCBI Taxonomy" id="659351"/>
    <lineage>
        <taxon>Bacteria</taxon>
        <taxon>Pseudomonadati</taxon>
        <taxon>Pseudomonadota</taxon>
        <taxon>Gammaproteobacteria</taxon>
        <taxon>Vibrionales</taxon>
        <taxon>Vibrionaceae</taxon>
        <taxon>Vibrio</taxon>
    </lineage>
</organism>
<dbReference type="PANTHER" id="PTHR30026:SF20">
    <property type="entry name" value="OUTER MEMBRANE PROTEIN TOLC"/>
    <property type="match status" value="1"/>
</dbReference>
<dbReference type="PANTHER" id="PTHR30026">
    <property type="entry name" value="OUTER MEMBRANE PROTEIN TOLC"/>
    <property type="match status" value="1"/>
</dbReference>
<gene>
    <name evidence="9" type="ORF">VST7929_03127</name>
</gene>
<evidence type="ECO:0000256" key="7">
    <source>
        <dbReference type="ARBA" id="ARBA00023237"/>
    </source>
</evidence>
<feature type="transmembrane region" description="Helical" evidence="8">
    <location>
        <begin position="21"/>
        <end position="45"/>
    </location>
</feature>
<dbReference type="EMBL" id="CAKLDI010000002">
    <property type="protein sequence ID" value="CAH0535584.1"/>
    <property type="molecule type" value="Genomic_DNA"/>
</dbReference>
<evidence type="ECO:0000313" key="9">
    <source>
        <dbReference type="EMBL" id="CAH0535584.1"/>
    </source>
</evidence>
<dbReference type="RefSeq" id="WP_237468491.1">
    <property type="nucleotide sequence ID" value="NZ_CAKLDI010000002.1"/>
</dbReference>
<evidence type="ECO:0000256" key="3">
    <source>
        <dbReference type="ARBA" id="ARBA00022448"/>
    </source>
</evidence>
<keyword evidence="6 8" id="KW-0472">Membrane</keyword>
<proteinExistence type="inferred from homology"/>
<protein>
    <recommendedName>
        <fullName evidence="11">TolC family protein</fullName>
    </recommendedName>
</protein>
<keyword evidence="4" id="KW-1134">Transmembrane beta strand</keyword>
<sequence>MQRNVLHVLHVNGFKTGPRTGVCLSFQTLTQLCMGLGLFILWMAYSPAAMAQSQQISTTQTLSFASLLAKAQQQDPEQQRLSHLGQAQQADALSQTGWLNPKVKVGVGGLPTDSFALDQDMMTNLSVGIMQPFNRGDSAEIAKQRSDIAQLQTVQQLSLRRLMLQQQLGQLWVEWVYRSKLDQLLQRQKQLLSQRVRDAKRNYELGRAEAEALAASELALSQTKQLQLSNAQMKAQIWAQLSQFVPHLAAQDSADMTLSYPDWQQLTLRLVDLPESVDEQLATLMPLWQQHPMLGQSAEQIALAQNQVAMAQTALDPQFAVELMYANRQAKTMSGERAPDLMSVALTMDMPLFDQTRQDQGVVSAKAKLAAAKAQRDLIGRQVQAQLQSALSQRQYLQLRLKQFHQQLLRDSQAQRRAIARGYEADRNTLMELIQAELAFNQQQQAALRLTADLALQQNQLAYLLGFDLDRASLAPRHAQEARDEAHAE</sequence>
<dbReference type="Pfam" id="PF02321">
    <property type="entry name" value="OEP"/>
    <property type="match status" value="1"/>
</dbReference>
<comment type="similarity">
    <text evidence="2">Belongs to the outer membrane factor (OMF) (TC 1.B.17) family.</text>
</comment>
<comment type="caution">
    <text evidence="9">The sequence shown here is derived from an EMBL/GenBank/DDBJ whole genome shotgun (WGS) entry which is preliminary data.</text>
</comment>
<evidence type="ECO:0000256" key="1">
    <source>
        <dbReference type="ARBA" id="ARBA00004442"/>
    </source>
</evidence>
<reference evidence="9" key="1">
    <citation type="submission" date="2021-11" db="EMBL/GenBank/DDBJ databases">
        <authorList>
            <person name="Rodrigo-Torres L."/>
            <person name="Arahal R. D."/>
            <person name="Lucena T."/>
        </authorList>
    </citation>
    <scope>NUCLEOTIDE SEQUENCE</scope>
    <source>
        <strain evidence="9">CECT 7929</strain>
    </source>
</reference>
<evidence type="ECO:0000256" key="4">
    <source>
        <dbReference type="ARBA" id="ARBA00022452"/>
    </source>
</evidence>
<keyword evidence="7" id="KW-0998">Cell outer membrane</keyword>
<evidence type="ECO:0000256" key="8">
    <source>
        <dbReference type="SAM" id="Phobius"/>
    </source>
</evidence>